<accession>V6F2Q8</accession>
<dbReference type="PROSITE" id="PS50885">
    <property type="entry name" value="HAMP"/>
    <property type="match status" value="1"/>
</dbReference>
<dbReference type="AlphaFoldDB" id="V6F2Q8"/>
<dbReference type="Proteomes" id="UP000018922">
    <property type="component" value="Chromosome I"/>
</dbReference>
<dbReference type="SMART" id="SM00283">
    <property type="entry name" value="MA"/>
    <property type="match status" value="1"/>
</dbReference>
<dbReference type="Gene3D" id="6.10.340.10">
    <property type="match status" value="1"/>
</dbReference>
<dbReference type="Gene3D" id="1.10.287.950">
    <property type="entry name" value="Methyl-accepting chemotaxis protein"/>
    <property type="match status" value="1"/>
</dbReference>
<feature type="transmembrane region" description="Helical" evidence="4">
    <location>
        <begin position="12"/>
        <end position="32"/>
    </location>
</feature>
<dbReference type="PRINTS" id="PR00260">
    <property type="entry name" value="CHEMTRNSDUCR"/>
</dbReference>
<dbReference type="STRING" id="1430440.MGMSRv2__1366"/>
<dbReference type="GO" id="GO:0006935">
    <property type="term" value="P:chemotaxis"/>
    <property type="evidence" value="ECO:0007669"/>
    <property type="project" value="InterPro"/>
</dbReference>
<keyword evidence="4" id="KW-0472">Membrane</keyword>
<dbReference type="Pfam" id="PF00672">
    <property type="entry name" value="HAMP"/>
    <property type="match status" value="1"/>
</dbReference>
<dbReference type="SUPFAM" id="SSF58104">
    <property type="entry name" value="Methyl-accepting chemotaxis protein (MCP) signaling domain"/>
    <property type="match status" value="1"/>
</dbReference>
<dbReference type="PROSITE" id="PS50111">
    <property type="entry name" value="CHEMOTAXIS_TRANSDUC_2"/>
    <property type="match status" value="1"/>
</dbReference>
<dbReference type="GO" id="GO:0007165">
    <property type="term" value="P:signal transduction"/>
    <property type="evidence" value="ECO:0007669"/>
    <property type="project" value="UniProtKB-KW"/>
</dbReference>
<keyword evidence="8" id="KW-1185">Reference proteome</keyword>
<gene>
    <name evidence="7" type="ordered locus">MGMSRv2__1366</name>
</gene>
<reference evidence="7 8" key="1">
    <citation type="journal article" date="2014" name="Genome Announc.">
        <title>Complete genome sequence of Magnetospirillum gryphiswaldense MSR-1.</title>
        <authorList>
            <person name="Wang X."/>
            <person name="Wang Q."/>
            <person name="Zhang W."/>
            <person name="Wang Y."/>
            <person name="Li L."/>
            <person name="Wen T."/>
            <person name="Zhang T."/>
            <person name="Zhang Y."/>
            <person name="Xu J."/>
            <person name="Hu J."/>
            <person name="Li S."/>
            <person name="Liu L."/>
            <person name="Liu J."/>
            <person name="Jiang W."/>
            <person name="Tian J."/>
            <person name="Li Y."/>
            <person name="Schuler D."/>
            <person name="Wang L."/>
            <person name="Li J."/>
        </authorList>
    </citation>
    <scope>NUCLEOTIDE SEQUENCE [LARGE SCALE GENOMIC DNA]</scope>
    <source>
        <strain evidence="8">DSM 6361 / JCM 21280 / NBRC 15271 / MSR-1</strain>
    </source>
</reference>
<dbReference type="InterPro" id="IPR004089">
    <property type="entry name" value="MCPsignal_dom"/>
</dbReference>
<evidence type="ECO:0000256" key="3">
    <source>
        <dbReference type="PROSITE-ProRule" id="PRU00284"/>
    </source>
</evidence>
<evidence type="ECO:0000259" key="6">
    <source>
        <dbReference type="PROSITE" id="PS50885"/>
    </source>
</evidence>
<feature type="transmembrane region" description="Helical" evidence="4">
    <location>
        <begin position="194"/>
        <end position="215"/>
    </location>
</feature>
<evidence type="ECO:0000313" key="8">
    <source>
        <dbReference type="Proteomes" id="UP000018922"/>
    </source>
</evidence>
<dbReference type="CDD" id="cd06225">
    <property type="entry name" value="HAMP"/>
    <property type="match status" value="1"/>
</dbReference>
<dbReference type="GO" id="GO:0016020">
    <property type="term" value="C:membrane"/>
    <property type="evidence" value="ECO:0007669"/>
    <property type="project" value="InterPro"/>
</dbReference>
<keyword evidence="1 3" id="KW-0807">Transducer</keyword>
<sequence length="566" mass="58820">MSFLDDVKIGTKIAVIPIVATIGMIAMAVIGMRGLANQEQALDDIARVAFAKSVESAHFASLVQAAHSDLYRLLTWNAAGVDAAQMEKVETSFKTSLAEAGKMLGRYRTAYALSAEEAALVAKTDKALGLYKENTGQVLSMQALDFTAAVSFMWTAQDSFQALMVDSQSMIALESRLVDESKAQASEAAGRTRALFIGISVAALATLVAIAFVLGRVIARAVGGMTGAMERLAQGQLDVVVPSIGRHDEIGAMAAAVQVFKDNAVRVKALTDEQEAVQRQAEQDKRAAMAELAADIEMTVRTAVDAASAAAGAIRGEAELLAANAETASAQTEQVVQSSEAASGNVETVAQAAERLVRSISEIDRQVSESSRVAEEAVAEAARTDETVKSLTQASKKIGEVVGLINDIASQTNLLALNATIEAARAGDAGKGFAVVAGEVKALANQTTRATDEIAGEINSMKAATDEAVRAIDGIVATIGRVSQALAAIAGAVAEQGRATEEISVSVSQAADGTRVVSAGIGEVRRVAQEVGNAAGNVHGTTETLVDEFERLQSEVDALVSRLKSA</sequence>
<dbReference type="GO" id="GO:0004888">
    <property type="term" value="F:transmembrane signaling receptor activity"/>
    <property type="evidence" value="ECO:0007669"/>
    <property type="project" value="InterPro"/>
</dbReference>
<proteinExistence type="inferred from homology"/>
<keyword evidence="4" id="KW-0812">Transmembrane</keyword>
<evidence type="ECO:0000256" key="2">
    <source>
        <dbReference type="ARBA" id="ARBA00029447"/>
    </source>
</evidence>
<protein>
    <submittedName>
        <fullName evidence="7">Methyl-accepting chemotaxis protein</fullName>
    </submittedName>
</protein>
<evidence type="ECO:0000259" key="5">
    <source>
        <dbReference type="PROSITE" id="PS50111"/>
    </source>
</evidence>
<dbReference type="eggNOG" id="COG0840">
    <property type="taxonomic scope" value="Bacteria"/>
</dbReference>
<dbReference type="eggNOG" id="COG2972">
    <property type="taxonomic scope" value="Bacteria"/>
</dbReference>
<dbReference type="HOGENOM" id="CLU_000445_107_27_5"/>
<dbReference type="SMART" id="SM00304">
    <property type="entry name" value="HAMP"/>
    <property type="match status" value="2"/>
</dbReference>
<evidence type="ECO:0000313" key="7">
    <source>
        <dbReference type="EMBL" id="CDK98581.1"/>
    </source>
</evidence>
<organism evidence="7 8">
    <name type="scientific">Magnetospirillum gryphiswaldense (strain DSM 6361 / JCM 21280 / NBRC 15271 / MSR-1)</name>
    <dbReference type="NCBI Taxonomy" id="431944"/>
    <lineage>
        <taxon>Bacteria</taxon>
        <taxon>Pseudomonadati</taxon>
        <taxon>Pseudomonadota</taxon>
        <taxon>Alphaproteobacteria</taxon>
        <taxon>Rhodospirillales</taxon>
        <taxon>Rhodospirillaceae</taxon>
        <taxon>Magnetospirillum</taxon>
    </lineage>
</organism>
<feature type="domain" description="HAMP" evidence="6">
    <location>
        <begin position="216"/>
        <end position="269"/>
    </location>
</feature>
<evidence type="ECO:0000256" key="4">
    <source>
        <dbReference type="SAM" id="Phobius"/>
    </source>
</evidence>
<dbReference type="PANTHER" id="PTHR32089:SF112">
    <property type="entry name" value="LYSOZYME-LIKE PROTEIN-RELATED"/>
    <property type="match status" value="1"/>
</dbReference>
<dbReference type="InterPro" id="IPR004090">
    <property type="entry name" value="Chemotax_Me-accpt_rcpt"/>
</dbReference>
<dbReference type="Pfam" id="PF00015">
    <property type="entry name" value="MCPsignal"/>
    <property type="match status" value="1"/>
</dbReference>
<dbReference type="PANTHER" id="PTHR32089">
    <property type="entry name" value="METHYL-ACCEPTING CHEMOTAXIS PROTEIN MCPB"/>
    <property type="match status" value="1"/>
</dbReference>
<keyword evidence="4" id="KW-1133">Transmembrane helix</keyword>
<feature type="domain" description="Methyl-accepting transducer" evidence="5">
    <location>
        <begin position="303"/>
        <end position="546"/>
    </location>
</feature>
<name>V6F2Q8_MAGGM</name>
<dbReference type="KEGG" id="mgy:MGMSRv2__1366"/>
<dbReference type="EMBL" id="HG794546">
    <property type="protein sequence ID" value="CDK98581.1"/>
    <property type="molecule type" value="Genomic_DNA"/>
</dbReference>
<comment type="similarity">
    <text evidence="2">Belongs to the methyl-accepting chemotaxis (MCP) protein family.</text>
</comment>
<dbReference type="InterPro" id="IPR003660">
    <property type="entry name" value="HAMP_dom"/>
</dbReference>
<evidence type="ECO:0000256" key="1">
    <source>
        <dbReference type="ARBA" id="ARBA00023224"/>
    </source>
</evidence>